<dbReference type="RefSeq" id="WP_073263543.1">
    <property type="nucleotide sequence ID" value="NZ_FRBQ01000001.1"/>
</dbReference>
<evidence type="ECO:0000313" key="3">
    <source>
        <dbReference type="Proteomes" id="UP000184305"/>
    </source>
</evidence>
<dbReference type="PANTHER" id="PTHR37477:SF1">
    <property type="entry name" value="COBALT-PRECORRIN-5A HYDROLASE"/>
    <property type="match status" value="1"/>
</dbReference>
<dbReference type="AlphaFoldDB" id="A0A1M7AJG3"/>
<proteinExistence type="predicted"/>
<name>A0A1M7AJG3_9GAMM</name>
<protein>
    <submittedName>
        <fullName evidence="2">Cobalt-precorrin 5A hydrolase</fullName>
    </submittedName>
</protein>
<dbReference type="SUPFAM" id="SSF159664">
    <property type="entry name" value="CobE/GbiG C-terminal domain-like"/>
    <property type="match status" value="1"/>
</dbReference>
<dbReference type="Pfam" id="PF01890">
    <property type="entry name" value="CbiG_C"/>
    <property type="match status" value="1"/>
</dbReference>
<dbReference type="PANTHER" id="PTHR37477">
    <property type="entry name" value="COBALT-PRECORRIN-5A HYDROLASE"/>
    <property type="match status" value="1"/>
</dbReference>
<gene>
    <name evidence="2" type="ORF">SAMN05216288_1915</name>
</gene>
<dbReference type="InterPro" id="IPR036518">
    <property type="entry name" value="CobE/GbiG_C_sf"/>
</dbReference>
<sequence>MSERLTLVAGLGCRRDCSLDDLLDLLDSTLIEHGTSTAELAALASSEHKADESGLQQLAAHLNLPIHFLPAEVLAGYHARLTEISAVALHATGSPSVAEASALAMVEQLSGQTARLWITKRRSAVATVAVARIDP</sequence>
<dbReference type="STRING" id="1220495.SAMN05216288_1915"/>
<keyword evidence="2" id="KW-0378">Hydrolase</keyword>
<dbReference type="OrthoDB" id="9781023at2"/>
<accession>A0A1M7AJG3</accession>
<dbReference type="Proteomes" id="UP000184305">
    <property type="component" value="Unassembled WGS sequence"/>
</dbReference>
<organism evidence="2 3">
    <name type="scientific">Phytopseudomonas punonensis</name>
    <dbReference type="NCBI Taxonomy" id="1220495"/>
    <lineage>
        <taxon>Bacteria</taxon>
        <taxon>Pseudomonadati</taxon>
        <taxon>Pseudomonadota</taxon>
        <taxon>Gammaproteobacteria</taxon>
        <taxon>Pseudomonadales</taxon>
        <taxon>Pseudomonadaceae</taxon>
        <taxon>Phytopseudomonas</taxon>
    </lineage>
</organism>
<keyword evidence="3" id="KW-1185">Reference proteome</keyword>
<dbReference type="GO" id="GO:0009236">
    <property type="term" value="P:cobalamin biosynthetic process"/>
    <property type="evidence" value="ECO:0007669"/>
    <property type="project" value="InterPro"/>
</dbReference>
<reference evidence="3" key="1">
    <citation type="submission" date="2016-11" db="EMBL/GenBank/DDBJ databases">
        <authorList>
            <person name="Varghese N."/>
            <person name="Submissions S."/>
        </authorList>
    </citation>
    <scope>NUCLEOTIDE SEQUENCE [LARGE SCALE GENOMIC DNA]</scope>
    <source>
        <strain evidence="3">CECT 8089</strain>
    </source>
</reference>
<dbReference type="Gene3D" id="3.30.420.180">
    <property type="entry name" value="CobE/GbiG C-terminal domain"/>
    <property type="match status" value="1"/>
</dbReference>
<dbReference type="GO" id="GO:0016787">
    <property type="term" value="F:hydrolase activity"/>
    <property type="evidence" value="ECO:0007669"/>
    <property type="project" value="UniProtKB-KW"/>
</dbReference>
<dbReference type="EMBL" id="FRBQ01000001">
    <property type="protein sequence ID" value="SHL42931.1"/>
    <property type="molecule type" value="Genomic_DNA"/>
</dbReference>
<dbReference type="InterPro" id="IPR002750">
    <property type="entry name" value="CobE/GbiG_C"/>
</dbReference>
<feature type="domain" description="CobE/GbiG C-terminal" evidence="1">
    <location>
        <begin position="7"/>
        <end position="131"/>
    </location>
</feature>
<evidence type="ECO:0000259" key="1">
    <source>
        <dbReference type="Pfam" id="PF01890"/>
    </source>
</evidence>
<evidence type="ECO:0000313" key="2">
    <source>
        <dbReference type="EMBL" id="SHL42931.1"/>
    </source>
</evidence>
<dbReference type="InterPro" id="IPR052553">
    <property type="entry name" value="CbiG_hydrolase"/>
</dbReference>